<name>A0ABP0V558_9BRYO</name>
<evidence type="ECO:0000259" key="5">
    <source>
        <dbReference type="Pfam" id="PF04153"/>
    </source>
</evidence>
<sequence>MVARERRFNLELEQKSNMYFPFRHDVNGKESMLNSSASMVLDSGSSVRPFASSSFSAQSGTQPFVHHGAGTLQGLHNLQANYNMQSVQNALSSRNQGMAGGPSTGTHQPAGGRYSSNSLPVGLPQQLSHVGLHGHTPMTSRSGISVVGNHAFSSSSNGGGGSGPGGSLGAPTVGNRGSFSGLGASGPRIASSVGGIGGGGGSLVGGGGLTRALNAGVGLDVQNMNGSRVNMGPLTSGSGMGGQGPGRSATSILQQGSPKGISLLGSNFSTSPGSGIQGQVPSGNGQLGSIGLTSDGGANDGLAFDISEFPQLGTRQSSSGGLQGPVGSLRKQGVSVNAIVQQNQEFTIQNEDFPALPGFRGGNSEMTTESQHHKEQQHETVLSATVQSQHFPMGRSAGMSPGGSYVPHRQLQQQLAGIVSGSMGSMNASDLQHLHASIADSFPSSHDLSASYHSQAVGQPGGGETQVHRSGGGSPGLGSYDQLVHHYQQTQLRHGGASHPQQQLAQQQSARDLAKVEQLGASEQFGLLGLLSVIRMSDPDLTTLALGTDLTTLGLNLNSRENLYKTFASPWAEGPTRGDPEFTVPQCYVQQAPRLQPGYFSKFQQDTLFYIFYSMPNDEAQMYAADELCNRGWFFHREHKLWLFRVPNVEPFVKADSFERGSYYFFDHNTWETGRKDNFVLQFEMIEKRPQLPSQQH</sequence>
<dbReference type="InterPro" id="IPR038635">
    <property type="entry name" value="CCR4-NOT_su2/3/5_C_sf"/>
</dbReference>
<keyword evidence="2" id="KW-0805">Transcription regulation</keyword>
<evidence type="ECO:0000256" key="3">
    <source>
        <dbReference type="ARBA" id="ARBA00023163"/>
    </source>
</evidence>
<reference evidence="6" key="1">
    <citation type="submission" date="2024-02" db="EMBL/GenBank/DDBJ databases">
        <authorList>
            <consortium name="ELIXIR-Norway"/>
            <consortium name="Elixir Norway"/>
        </authorList>
    </citation>
    <scope>NUCLEOTIDE SEQUENCE</scope>
</reference>
<dbReference type="InterPro" id="IPR007282">
    <property type="entry name" value="NOT2/3/5_C"/>
</dbReference>
<organism evidence="6 7">
    <name type="scientific">Sphagnum troendelagicum</name>
    <dbReference type="NCBI Taxonomy" id="128251"/>
    <lineage>
        <taxon>Eukaryota</taxon>
        <taxon>Viridiplantae</taxon>
        <taxon>Streptophyta</taxon>
        <taxon>Embryophyta</taxon>
        <taxon>Bryophyta</taxon>
        <taxon>Sphagnophytina</taxon>
        <taxon>Sphagnopsida</taxon>
        <taxon>Sphagnales</taxon>
        <taxon>Sphagnaceae</taxon>
        <taxon>Sphagnum</taxon>
    </lineage>
</organism>
<evidence type="ECO:0000256" key="1">
    <source>
        <dbReference type="ARBA" id="ARBA00007682"/>
    </source>
</evidence>
<feature type="region of interest" description="Disordered" evidence="4">
    <location>
        <begin position="134"/>
        <end position="174"/>
    </location>
</feature>
<comment type="similarity">
    <text evidence="1">Belongs to the CNOT2/3/5 family.</text>
</comment>
<evidence type="ECO:0000256" key="2">
    <source>
        <dbReference type="ARBA" id="ARBA00023015"/>
    </source>
</evidence>
<evidence type="ECO:0000313" key="7">
    <source>
        <dbReference type="Proteomes" id="UP001497512"/>
    </source>
</evidence>
<dbReference type="EMBL" id="OZ019901">
    <property type="protein sequence ID" value="CAK9237470.1"/>
    <property type="molecule type" value="Genomic_DNA"/>
</dbReference>
<gene>
    <name evidence="6" type="ORF">CSSPTR1EN2_LOCUS23719</name>
</gene>
<keyword evidence="7" id="KW-1185">Reference proteome</keyword>
<dbReference type="Proteomes" id="UP001497512">
    <property type="component" value="Chromosome 9"/>
</dbReference>
<dbReference type="Gene3D" id="2.30.30.1020">
    <property type="entry name" value="CCR4-NOT complex subunit 2/3/5, C-terminal domain"/>
    <property type="match status" value="1"/>
</dbReference>
<dbReference type="Pfam" id="PF04153">
    <property type="entry name" value="NOT2_3_5_C"/>
    <property type="match status" value="1"/>
</dbReference>
<feature type="compositionally biased region" description="Gly residues" evidence="4">
    <location>
        <begin position="459"/>
        <end position="476"/>
    </location>
</feature>
<dbReference type="PANTHER" id="PTHR23326">
    <property type="entry name" value="CCR4 NOT-RELATED"/>
    <property type="match status" value="1"/>
</dbReference>
<feature type="domain" description="NOT2/NOT3/NOT5 C-terminal" evidence="5">
    <location>
        <begin position="564"/>
        <end position="685"/>
    </location>
</feature>
<feature type="region of interest" description="Disordered" evidence="4">
    <location>
        <begin position="444"/>
        <end position="480"/>
    </location>
</feature>
<feature type="region of interest" description="Disordered" evidence="4">
    <location>
        <begin position="490"/>
        <end position="509"/>
    </location>
</feature>
<keyword evidence="3" id="KW-0804">Transcription</keyword>
<feature type="compositionally biased region" description="Gly residues" evidence="4">
    <location>
        <begin position="157"/>
        <end position="168"/>
    </location>
</feature>
<feature type="compositionally biased region" description="Polar residues" evidence="4">
    <location>
        <begin position="444"/>
        <end position="457"/>
    </location>
</feature>
<protein>
    <recommendedName>
        <fullName evidence="5">NOT2/NOT3/NOT5 C-terminal domain-containing protein</fullName>
    </recommendedName>
</protein>
<dbReference type="InterPro" id="IPR040168">
    <property type="entry name" value="Not2/3/5"/>
</dbReference>
<evidence type="ECO:0000313" key="6">
    <source>
        <dbReference type="EMBL" id="CAK9237470.1"/>
    </source>
</evidence>
<accession>A0ABP0V558</accession>
<evidence type="ECO:0000256" key="4">
    <source>
        <dbReference type="SAM" id="MobiDB-lite"/>
    </source>
</evidence>
<feature type="region of interest" description="Disordered" evidence="4">
    <location>
        <begin position="93"/>
        <end position="118"/>
    </location>
</feature>
<proteinExistence type="inferred from homology"/>